<comment type="caution">
    <text evidence="1">The sequence shown here is derived from an EMBL/GenBank/DDBJ whole genome shotgun (WGS) entry which is preliminary data.</text>
</comment>
<evidence type="ECO:0000313" key="2">
    <source>
        <dbReference type="Proteomes" id="UP001057402"/>
    </source>
</evidence>
<reference evidence="2" key="1">
    <citation type="journal article" date="2023" name="Front. Plant Sci.">
        <title>Chromosomal-level genome assembly of Melastoma candidum provides insights into trichome evolution.</title>
        <authorList>
            <person name="Zhong Y."/>
            <person name="Wu W."/>
            <person name="Sun C."/>
            <person name="Zou P."/>
            <person name="Liu Y."/>
            <person name="Dai S."/>
            <person name="Zhou R."/>
        </authorList>
    </citation>
    <scope>NUCLEOTIDE SEQUENCE [LARGE SCALE GENOMIC DNA]</scope>
</reference>
<organism evidence="1 2">
    <name type="scientific">Melastoma candidum</name>
    <dbReference type="NCBI Taxonomy" id="119954"/>
    <lineage>
        <taxon>Eukaryota</taxon>
        <taxon>Viridiplantae</taxon>
        <taxon>Streptophyta</taxon>
        <taxon>Embryophyta</taxon>
        <taxon>Tracheophyta</taxon>
        <taxon>Spermatophyta</taxon>
        <taxon>Magnoliopsida</taxon>
        <taxon>eudicotyledons</taxon>
        <taxon>Gunneridae</taxon>
        <taxon>Pentapetalae</taxon>
        <taxon>rosids</taxon>
        <taxon>malvids</taxon>
        <taxon>Myrtales</taxon>
        <taxon>Melastomataceae</taxon>
        <taxon>Melastomatoideae</taxon>
        <taxon>Melastomateae</taxon>
        <taxon>Melastoma</taxon>
    </lineage>
</organism>
<proteinExistence type="predicted"/>
<accession>A0ACB9SGZ8</accession>
<protein>
    <submittedName>
        <fullName evidence="1">Uncharacterized protein</fullName>
    </submittedName>
</protein>
<gene>
    <name evidence="1" type="ORF">MLD38_002202</name>
</gene>
<sequence length="766" mass="82357">MDRLVLIRLLLLLLILSVACKAAFATKSYVVYLGTQKHRAQVTAEDINNVRDSHYGLLGSLMGSNERARQSIIYSYTRYINGFAAIMSEAEAAEIAKNPNVLSVFPNRARKLHTTRSWNFLGLEKDDGVIRPSSTWEKARFGENTIIGNLDTGVWPDSASFNDEGLGPIPSRWKGICQQGSKDKITCNRKLIGVRYFNEGYIAEGGIATADNSTPRDEDGHGTHTLSTAGGSFVPHANVYGYGNGTAKGGSPRARVAAYKVCWPTPSGEEGGCYDSDILAAFDAAIADGVDVISVSLGGDPSEFFVDGIAIGSFHAVAKGISVVASAGNSGPTAGTVSNVAPWLFTIAASTMDREFQTYVALGNRTHLKGESLSSKGLPKEKFYPLVAAVDAKIANATDSDAILCKVGTLDPSKVKDKILICLRGETARVDKGVQARKAGAAGMILANDEADGNEVITDTHVLPASHISYTDGLILFKYYASTRSPTAYITKPKTELDTKPAPFIAQFSSRGPNLVEPGILKPDITAPGVDVLAAYTEVADSFQRILPFDILSGTSMSCPHVSGIVGLLKTAYPKWTPAAIRSAIMTTAVSRDNKKEAILDSYFKKATPFDYGAGHVRPSRILDPGLVYDLGTYDYINFLCGRGYNISQIAVFNDEPYTCPPKFSILDFNYPSITVSELNTRTTVNRRVTNVGTPGKYAVRVKEPAGVSVTVIPSELVFKKIGEEKEFEVVLEAKVGAKKGAFVYGSLVWSDGKHIVRSPLVVAPH</sequence>
<keyword evidence="2" id="KW-1185">Reference proteome</keyword>
<dbReference type="EMBL" id="CM042880">
    <property type="protein sequence ID" value="KAI4390047.1"/>
    <property type="molecule type" value="Genomic_DNA"/>
</dbReference>
<dbReference type="Proteomes" id="UP001057402">
    <property type="component" value="Chromosome 1"/>
</dbReference>
<name>A0ACB9SGZ8_9MYRT</name>
<evidence type="ECO:0000313" key="1">
    <source>
        <dbReference type="EMBL" id="KAI4390047.1"/>
    </source>
</evidence>